<gene>
    <name evidence="2" type="ORF">E1263_19865</name>
</gene>
<keyword evidence="1" id="KW-0812">Transmembrane</keyword>
<evidence type="ECO:0000256" key="1">
    <source>
        <dbReference type="SAM" id="Phobius"/>
    </source>
</evidence>
<organism evidence="2 3">
    <name type="scientific">Kribbella antibiotica</name>
    <dbReference type="NCBI Taxonomy" id="190195"/>
    <lineage>
        <taxon>Bacteria</taxon>
        <taxon>Bacillati</taxon>
        <taxon>Actinomycetota</taxon>
        <taxon>Actinomycetes</taxon>
        <taxon>Propionibacteriales</taxon>
        <taxon>Kribbellaceae</taxon>
        <taxon>Kribbella</taxon>
    </lineage>
</organism>
<accession>A0A4R4ZKF0</accession>
<comment type="caution">
    <text evidence="2">The sequence shown here is derived from an EMBL/GenBank/DDBJ whole genome shotgun (WGS) entry which is preliminary data.</text>
</comment>
<dbReference type="RefSeq" id="WP_132169476.1">
    <property type="nucleotide sequence ID" value="NZ_SMKX01000055.1"/>
</dbReference>
<feature type="transmembrane region" description="Helical" evidence="1">
    <location>
        <begin position="116"/>
        <end position="138"/>
    </location>
</feature>
<evidence type="ECO:0000313" key="2">
    <source>
        <dbReference type="EMBL" id="TDD58274.1"/>
    </source>
</evidence>
<keyword evidence="3" id="KW-1185">Reference proteome</keyword>
<keyword evidence="1" id="KW-1133">Transmembrane helix</keyword>
<dbReference type="OrthoDB" id="3830998at2"/>
<proteinExistence type="predicted"/>
<dbReference type="EMBL" id="SMKX01000055">
    <property type="protein sequence ID" value="TDD58274.1"/>
    <property type="molecule type" value="Genomic_DNA"/>
</dbReference>
<reference evidence="2 3" key="1">
    <citation type="submission" date="2019-03" db="EMBL/GenBank/DDBJ databases">
        <title>Draft genome sequences of novel Actinobacteria.</title>
        <authorList>
            <person name="Sahin N."/>
            <person name="Ay H."/>
            <person name="Saygin H."/>
        </authorList>
    </citation>
    <scope>NUCLEOTIDE SEQUENCE [LARGE SCALE GENOMIC DNA]</scope>
    <source>
        <strain evidence="2 3">JCM 13523</strain>
    </source>
</reference>
<keyword evidence="1" id="KW-0472">Membrane</keyword>
<dbReference type="Proteomes" id="UP000295124">
    <property type="component" value="Unassembled WGS sequence"/>
</dbReference>
<name>A0A4R4ZKF0_9ACTN</name>
<sequence>MTEVKPRKWRMSIEGALALVVAVGFVVAACVQSADVYWLRQRGEVVTGTVTQKHESRRGDSSISVRYTTQVGDTLIADTSKYRYAEVDKPIEVLYDPAKPDRMQAADFSRSYSYPLYSYGSFAVFALLLVLLELRFGFLTQFRKFGRHE</sequence>
<dbReference type="AlphaFoldDB" id="A0A4R4ZKF0"/>
<evidence type="ECO:0000313" key="3">
    <source>
        <dbReference type="Proteomes" id="UP000295124"/>
    </source>
</evidence>
<protein>
    <submittedName>
        <fullName evidence="2">DUF3592 domain-containing protein</fullName>
    </submittedName>
</protein>
<dbReference type="PROSITE" id="PS51257">
    <property type="entry name" value="PROKAR_LIPOPROTEIN"/>
    <property type="match status" value="1"/>
</dbReference>